<reference evidence="2" key="1">
    <citation type="submission" date="2022-10" db="EMBL/GenBank/DDBJ databases">
        <title>Whole genome sequencing of three plant growth promoting bacteria isolated from Vachellia tortilis subsp. raddiana in Morocco.</title>
        <authorList>
            <person name="Hnini M."/>
            <person name="Zouagui R."/>
            <person name="Zouagui H."/>
            <person name="Chemao Elfihri M.-W."/>
            <person name="Ibrahimi A."/>
            <person name="Sbabou L."/>
            <person name="Aurag J."/>
        </authorList>
    </citation>
    <scope>NUCLEOTIDE SEQUENCE</scope>
    <source>
        <strain evidence="2">LMR678</strain>
    </source>
</reference>
<evidence type="ECO:0000313" key="3">
    <source>
        <dbReference type="Proteomes" id="UP001079430"/>
    </source>
</evidence>
<sequence length="66" mass="7229">MGVDQAPTEKGKRSARGLHKSTAQEEQKVEAQKGSDLRKGAERFDERSKSSDGKSAGTKQKPKSKR</sequence>
<proteinExistence type="predicted"/>
<dbReference type="Proteomes" id="UP001079430">
    <property type="component" value="Unassembled WGS sequence"/>
</dbReference>
<dbReference type="RefSeq" id="WP_269282526.1">
    <property type="nucleotide sequence ID" value="NZ_JAPVOI010000004.1"/>
</dbReference>
<feature type="region of interest" description="Disordered" evidence="1">
    <location>
        <begin position="1"/>
        <end position="66"/>
    </location>
</feature>
<protein>
    <submittedName>
        <fullName evidence="2">Uncharacterized protein</fullName>
    </submittedName>
</protein>
<organism evidence="2 3">
    <name type="scientific">Sinorhizobium psoraleae</name>
    <dbReference type="NCBI Taxonomy" id="520838"/>
    <lineage>
        <taxon>Bacteria</taxon>
        <taxon>Pseudomonadati</taxon>
        <taxon>Pseudomonadota</taxon>
        <taxon>Alphaproteobacteria</taxon>
        <taxon>Hyphomicrobiales</taxon>
        <taxon>Rhizobiaceae</taxon>
        <taxon>Sinorhizobium/Ensifer group</taxon>
        <taxon>Sinorhizobium</taxon>
    </lineage>
</organism>
<dbReference type="EMBL" id="JAPVOI010000004">
    <property type="protein sequence ID" value="MCZ4092312.1"/>
    <property type="molecule type" value="Genomic_DNA"/>
</dbReference>
<keyword evidence="3" id="KW-1185">Reference proteome</keyword>
<evidence type="ECO:0000313" key="2">
    <source>
        <dbReference type="EMBL" id="MCZ4092312.1"/>
    </source>
</evidence>
<name>A0ABT4KK36_9HYPH</name>
<comment type="caution">
    <text evidence="2">The sequence shown here is derived from an EMBL/GenBank/DDBJ whole genome shotgun (WGS) entry which is preliminary data.</text>
</comment>
<gene>
    <name evidence="2" type="ORF">O3W52_20250</name>
</gene>
<feature type="compositionally biased region" description="Basic and acidic residues" evidence="1">
    <location>
        <begin position="22"/>
        <end position="52"/>
    </location>
</feature>
<accession>A0ABT4KK36</accession>
<evidence type="ECO:0000256" key="1">
    <source>
        <dbReference type="SAM" id="MobiDB-lite"/>
    </source>
</evidence>